<dbReference type="NCBIfam" id="TIGR00543">
    <property type="entry name" value="isochor_syn"/>
    <property type="match status" value="1"/>
</dbReference>
<proteinExistence type="inferred from homology"/>
<evidence type="ECO:0000259" key="6">
    <source>
        <dbReference type="Pfam" id="PF00425"/>
    </source>
</evidence>
<dbReference type="Gene3D" id="3.60.120.10">
    <property type="entry name" value="Anthranilate synthase"/>
    <property type="match status" value="1"/>
</dbReference>
<accession>A0A2S7WFV6</accession>
<comment type="catalytic activity">
    <reaction evidence="1">
        <text>chorismate = isochorismate</text>
        <dbReference type="Rhea" id="RHEA:18985"/>
        <dbReference type="ChEBI" id="CHEBI:29748"/>
        <dbReference type="ChEBI" id="CHEBI:29780"/>
        <dbReference type="EC" id="5.4.4.2"/>
    </reaction>
</comment>
<evidence type="ECO:0000256" key="5">
    <source>
        <dbReference type="ARBA" id="ARBA00041564"/>
    </source>
</evidence>
<name>A0A2S7WFV6_9FLAO</name>
<dbReference type="InterPro" id="IPR015890">
    <property type="entry name" value="Chorismate_C"/>
</dbReference>
<dbReference type="SUPFAM" id="SSF56322">
    <property type="entry name" value="ADC synthase"/>
    <property type="match status" value="1"/>
</dbReference>
<dbReference type="EMBL" id="MSCL01000001">
    <property type="protein sequence ID" value="PQJ76142.1"/>
    <property type="molecule type" value="Genomic_DNA"/>
</dbReference>
<evidence type="ECO:0000256" key="2">
    <source>
        <dbReference type="ARBA" id="ARBA00005297"/>
    </source>
</evidence>
<evidence type="ECO:0000313" key="7">
    <source>
        <dbReference type="EMBL" id="PQJ76142.1"/>
    </source>
</evidence>
<dbReference type="GO" id="GO:0008909">
    <property type="term" value="F:isochorismate synthase activity"/>
    <property type="evidence" value="ECO:0007669"/>
    <property type="project" value="UniProtKB-EC"/>
</dbReference>
<protein>
    <recommendedName>
        <fullName evidence="3">isochorismate synthase</fullName>
        <ecNumber evidence="3">5.4.4.2</ecNumber>
    </recommendedName>
    <alternativeName>
        <fullName evidence="5">Isochorismate mutase</fullName>
    </alternativeName>
</protein>
<organism evidence="7 8">
    <name type="scientific">Polaribacter gangjinensis</name>
    <dbReference type="NCBI Taxonomy" id="574710"/>
    <lineage>
        <taxon>Bacteria</taxon>
        <taxon>Pseudomonadati</taxon>
        <taxon>Bacteroidota</taxon>
        <taxon>Flavobacteriia</taxon>
        <taxon>Flavobacteriales</taxon>
        <taxon>Flavobacteriaceae</taxon>
    </lineage>
</organism>
<keyword evidence="4" id="KW-0413">Isomerase</keyword>
<dbReference type="InterPro" id="IPR005801">
    <property type="entry name" value="ADC_synthase"/>
</dbReference>
<dbReference type="AlphaFoldDB" id="A0A2S7WFV6"/>
<dbReference type="EC" id="5.4.4.2" evidence="3"/>
<comment type="caution">
    <text evidence="7">The sequence shown here is derived from an EMBL/GenBank/DDBJ whole genome shotgun (WGS) entry which is preliminary data.</text>
</comment>
<dbReference type="PANTHER" id="PTHR42839:SF2">
    <property type="entry name" value="ISOCHORISMATE SYNTHASE ENTC"/>
    <property type="match status" value="1"/>
</dbReference>
<comment type="similarity">
    <text evidence="2">Belongs to the isochorismate synthase family.</text>
</comment>
<evidence type="ECO:0000256" key="1">
    <source>
        <dbReference type="ARBA" id="ARBA00000799"/>
    </source>
</evidence>
<evidence type="ECO:0000256" key="4">
    <source>
        <dbReference type="ARBA" id="ARBA00023235"/>
    </source>
</evidence>
<sequence length="316" mass="36239">MFLLEDFSESGFVFAPFDAVEKPIFFPFDEFDFFSENINFIDVPIENNNFAETEIQKENHQKIVENAINEIKKESFKKVVISRKESIPLENFDVVLTYKKLLQNYQNAFVYVWFHPKVGLWLGATPETLLTVENLHFETMSLAGTQVADNLAAVIWQQKELEEQSLVTDFIESQLKNKVEHLQISNPETVKAGNLFHLKTAISGTLHPSKSTLKELIESLHPTPAVCGLPRNIAKNFILENENYNREFYTGFLGEMNVISKESKSNKTQLFVNLRCMKIENNFANLFIGGGITKDSNPEKEWQETVSKSKTMKLVL</sequence>
<dbReference type="Pfam" id="PF00425">
    <property type="entry name" value="Chorismate_bind"/>
    <property type="match status" value="1"/>
</dbReference>
<dbReference type="InterPro" id="IPR004561">
    <property type="entry name" value="IsoChor_synthase"/>
</dbReference>
<evidence type="ECO:0000313" key="8">
    <source>
        <dbReference type="Proteomes" id="UP000237608"/>
    </source>
</evidence>
<gene>
    <name evidence="7" type="ORF">BTO13_04910</name>
</gene>
<keyword evidence="8" id="KW-1185">Reference proteome</keyword>
<feature type="domain" description="Chorismate-utilising enzyme C-terminal" evidence="6">
    <location>
        <begin position="57"/>
        <end position="308"/>
    </location>
</feature>
<dbReference type="PANTHER" id="PTHR42839">
    <property type="entry name" value="ISOCHORISMATE SYNTHASE ENTC"/>
    <property type="match status" value="1"/>
</dbReference>
<dbReference type="Proteomes" id="UP000237608">
    <property type="component" value="Unassembled WGS sequence"/>
</dbReference>
<evidence type="ECO:0000256" key="3">
    <source>
        <dbReference type="ARBA" id="ARBA00012824"/>
    </source>
</evidence>
<reference evidence="7 8" key="1">
    <citation type="submission" date="2016-12" db="EMBL/GenBank/DDBJ databases">
        <title>Trade-off between light-utilization and light-protection in marine flavobacteria.</title>
        <authorList>
            <person name="Kumagai Y."/>
            <person name="Yoshizawa S."/>
            <person name="Kogure K."/>
            <person name="Iwasaki W."/>
        </authorList>
    </citation>
    <scope>NUCLEOTIDE SEQUENCE [LARGE SCALE GENOMIC DNA]</scope>
    <source>
        <strain evidence="7 8">KCTC 22729</strain>
    </source>
</reference>